<reference evidence="4" key="1">
    <citation type="journal article" date="2019" name="Int. J. Syst. Evol. Microbiol.">
        <title>The Global Catalogue of Microorganisms (GCM) 10K type strain sequencing project: providing services to taxonomists for standard genome sequencing and annotation.</title>
        <authorList>
            <consortium name="The Broad Institute Genomics Platform"/>
            <consortium name="The Broad Institute Genome Sequencing Center for Infectious Disease"/>
            <person name="Wu L."/>
            <person name="Ma J."/>
        </authorList>
    </citation>
    <scope>NUCLEOTIDE SEQUENCE [LARGE SCALE GENOMIC DNA]</scope>
    <source>
        <strain evidence="4">XZYJ18</strain>
    </source>
</reference>
<feature type="chain" id="PRO_5045731269" evidence="1">
    <location>
        <begin position="32"/>
        <end position="188"/>
    </location>
</feature>
<dbReference type="InterPro" id="IPR025326">
    <property type="entry name" value="DUF4232"/>
</dbReference>
<comment type="caution">
    <text evidence="3">The sequence shown here is derived from an EMBL/GenBank/DDBJ whole genome shotgun (WGS) entry which is preliminary data.</text>
</comment>
<gene>
    <name evidence="3" type="ORF">ACFO4E_14705</name>
</gene>
<dbReference type="Proteomes" id="UP001595923">
    <property type="component" value="Unassembled WGS sequence"/>
</dbReference>
<sequence>MKKIGVRPARTFALGAVVASALAVSAPAAFAEDGSEAGTTSVRDCVSTDFITEMSREGAAGNVYIEVTFEKLPPASPYDDEACTMYGALDRMYWGDDEGERIGGFAQQEGDADSVFSLSPGEEAVMTITRPNTENYDEWECEPTEVGSAYLQFMNEGEPFSYSTDGQDSVCATQLSVSTISEITKVGA</sequence>
<proteinExistence type="predicted"/>
<evidence type="ECO:0000313" key="4">
    <source>
        <dbReference type="Proteomes" id="UP001595923"/>
    </source>
</evidence>
<evidence type="ECO:0000313" key="3">
    <source>
        <dbReference type="EMBL" id="MFC4563113.1"/>
    </source>
</evidence>
<organism evidence="3 4">
    <name type="scientific">Nocardiopsis mangrovi</name>
    <dbReference type="NCBI Taxonomy" id="1179818"/>
    <lineage>
        <taxon>Bacteria</taxon>
        <taxon>Bacillati</taxon>
        <taxon>Actinomycetota</taxon>
        <taxon>Actinomycetes</taxon>
        <taxon>Streptosporangiales</taxon>
        <taxon>Nocardiopsidaceae</taxon>
        <taxon>Nocardiopsis</taxon>
    </lineage>
</organism>
<accession>A0ABV9E0M4</accession>
<keyword evidence="4" id="KW-1185">Reference proteome</keyword>
<dbReference type="EMBL" id="JBHSFQ010000013">
    <property type="protein sequence ID" value="MFC4563113.1"/>
    <property type="molecule type" value="Genomic_DNA"/>
</dbReference>
<keyword evidence="1" id="KW-0732">Signal</keyword>
<feature type="signal peptide" evidence="1">
    <location>
        <begin position="1"/>
        <end position="31"/>
    </location>
</feature>
<evidence type="ECO:0000256" key="1">
    <source>
        <dbReference type="SAM" id="SignalP"/>
    </source>
</evidence>
<name>A0ABV9E0M4_9ACTN</name>
<dbReference type="RefSeq" id="WP_378574895.1">
    <property type="nucleotide sequence ID" value="NZ_JBHSFQ010000013.1"/>
</dbReference>
<feature type="domain" description="DUF4232" evidence="2">
    <location>
        <begin position="57"/>
        <end position="179"/>
    </location>
</feature>
<dbReference type="Pfam" id="PF14016">
    <property type="entry name" value="DUF4232"/>
    <property type="match status" value="1"/>
</dbReference>
<evidence type="ECO:0000259" key="2">
    <source>
        <dbReference type="Pfam" id="PF14016"/>
    </source>
</evidence>
<protein>
    <submittedName>
        <fullName evidence="3">DUF4232 domain-containing protein</fullName>
    </submittedName>
</protein>